<dbReference type="SUPFAM" id="SSF53335">
    <property type="entry name" value="S-adenosyl-L-methionine-dependent methyltransferases"/>
    <property type="match status" value="1"/>
</dbReference>
<dbReference type="InterPro" id="IPR013216">
    <property type="entry name" value="Methyltransf_11"/>
</dbReference>
<evidence type="ECO:0000313" key="3">
    <source>
        <dbReference type="EMBL" id="EPB88350.1"/>
    </source>
</evidence>
<dbReference type="AlphaFoldDB" id="S2K7W9"/>
<dbReference type="OrthoDB" id="506498at2759"/>
<feature type="compositionally biased region" description="Low complexity" evidence="1">
    <location>
        <begin position="258"/>
        <end position="274"/>
    </location>
</feature>
<name>S2K7W9_MUCC1</name>
<dbReference type="EMBL" id="KE123952">
    <property type="protein sequence ID" value="EPB88350.1"/>
    <property type="molecule type" value="Genomic_DNA"/>
</dbReference>
<feature type="region of interest" description="Disordered" evidence="1">
    <location>
        <begin position="258"/>
        <end position="283"/>
    </location>
</feature>
<dbReference type="InParanoid" id="S2K7W9"/>
<dbReference type="GO" id="GO:0008757">
    <property type="term" value="F:S-adenosylmethionine-dependent methyltransferase activity"/>
    <property type="evidence" value="ECO:0007669"/>
    <property type="project" value="InterPro"/>
</dbReference>
<feature type="compositionally biased region" description="Basic residues" evidence="1">
    <location>
        <begin position="17"/>
        <end position="32"/>
    </location>
</feature>
<dbReference type="VEuPathDB" id="FungiDB:HMPREF1544_04816"/>
<gene>
    <name evidence="3" type="ORF">HMPREF1544_04816</name>
</gene>
<dbReference type="OMA" id="GAFRWFK"/>
<evidence type="ECO:0000256" key="1">
    <source>
        <dbReference type="SAM" id="MobiDB-lite"/>
    </source>
</evidence>
<dbReference type="InterPro" id="IPR029063">
    <property type="entry name" value="SAM-dependent_MTases_sf"/>
</dbReference>
<dbReference type="Proteomes" id="UP000014254">
    <property type="component" value="Unassembled WGS sequence"/>
</dbReference>
<protein>
    <recommendedName>
        <fullName evidence="2">Methyltransferase type 11 domain-containing protein</fullName>
    </recommendedName>
</protein>
<dbReference type="eggNOG" id="ENOG502S353">
    <property type="taxonomic scope" value="Eukaryota"/>
</dbReference>
<dbReference type="STRING" id="1220926.S2K7W9"/>
<feature type="domain" description="Methyltransferase type 11" evidence="2">
    <location>
        <begin position="322"/>
        <end position="375"/>
    </location>
</feature>
<organism evidence="3 4">
    <name type="scientific">Mucor circinelloides f. circinelloides (strain 1006PhL)</name>
    <name type="common">Mucormycosis agent</name>
    <name type="synonym">Calyptromyces circinelloides</name>
    <dbReference type="NCBI Taxonomy" id="1220926"/>
    <lineage>
        <taxon>Eukaryota</taxon>
        <taxon>Fungi</taxon>
        <taxon>Fungi incertae sedis</taxon>
        <taxon>Mucoromycota</taxon>
        <taxon>Mucoromycotina</taxon>
        <taxon>Mucoromycetes</taxon>
        <taxon>Mucorales</taxon>
        <taxon>Mucorineae</taxon>
        <taxon>Mucoraceae</taxon>
        <taxon>Mucor</taxon>
    </lineage>
</organism>
<feature type="region of interest" description="Disordered" evidence="1">
    <location>
        <begin position="1"/>
        <end position="51"/>
    </location>
</feature>
<evidence type="ECO:0000259" key="2">
    <source>
        <dbReference type="Pfam" id="PF08241"/>
    </source>
</evidence>
<keyword evidence="4" id="KW-1185">Reference proteome</keyword>
<dbReference type="Gene3D" id="3.40.50.150">
    <property type="entry name" value="Vaccinia Virus protein VP39"/>
    <property type="match status" value="1"/>
</dbReference>
<dbReference type="Pfam" id="PF08241">
    <property type="entry name" value="Methyltransf_11"/>
    <property type="match status" value="1"/>
</dbReference>
<accession>S2K7W9</accession>
<evidence type="ECO:0000313" key="4">
    <source>
        <dbReference type="Proteomes" id="UP000014254"/>
    </source>
</evidence>
<proteinExistence type="predicted"/>
<reference evidence="4" key="1">
    <citation type="submission" date="2013-05" db="EMBL/GenBank/DDBJ databases">
        <title>The Genome sequence of Mucor circinelloides f. circinelloides 1006PhL.</title>
        <authorList>
            <consortium name="The Broad Institute Genomics Platform"/>
            <person name="Cuomo C."/>
            <person name="Earl A."/>
            <person name="Findley K."/>
            <person name="Lee S.C."/>
            <person name="Walker B."/>
            <person name="Young S."/>
            <person name="Zeng Q."/>
            <person name="Gargeya S."/>
            <person name="Fitzgerald M."/>
            <person name="Haas B."/>
            <person name="Abouelleil A."/>
            <person name="Allen A.W."/>
            <person name="Alvarado L."/>
            <person name="Arachchi H.M."/>
            <person name="Berlin A.M."/>
            <person name="Chapman S.B."/>
            <person name="Gainer-Dewar J."/>
            <person name="Goldberg J."/>
            <person name="Griggs A."/>
            <person name="Gujja S."/>
            <person name="Hansen M."/>
            <person name="Howarth C."/>
            <person name="Imamovic A."/>
            <person name="Ireland A."/>
            <person name="Larimer J."/>
            <person name="McCowan C."/>
            <person name="Murphy C."/>
            <person name="Pearson M."/>
            <person name="Poon T.W."/>
            <person name="Priest M."/>
            <person name="Roberts A."/>
            <person name="Saif S."/>
            <person name="Shea T."/>
            <person name="Sisk P."/>
            <person name="Sykes S."/>
            <person name="Wortman J."/>
            <person name="Nusbaum C."/>
            <person name="Birren B."/>
        </authorList>
    </citation>
    <scope>NUCLEOTIDE SEQUENCE [LARGE SCALE GENOMIC DNA]</scope>
    <source>
        <strain evidence="4">1006PhL</strain>
    </source>
</reference>
<feature type="compositionally biased region" description="Low complexity" evidence="1">
    <location>
        <begin position="33"/>
        <end position="51"/>
    </location>
</feature>
<sequence length="525" mass="58526">MGNNQSDIKNPFGSRNIPKHLKPLKKKKKSKKLGSTYSSSRENLPEAAVASVSPPPLPILLLNTSSNEDDVHLAGEETDFVGSGPRGAFRWFKGRRYLNHAEEDGLNKNLLPNDQLELDRMRVLAFIIRWAFKGNNAAPVQDKLQQGIQVLNVGYGPGMWPGHHIIDMALDYRNSHFTAVDVLDLLPADFEDTEANVASNEDGHGPKSPPSLVNNMTVFTPMHPNLSSKLQNTTTPVIDSSTLDSSLLMSQIDEMESSNISSSITAESSSMISTSKEEDNDQHQDALHVPVLLVNGELQQPPPPPPPAPCETPKKRALLHNLDFYQVNVVNAKLPFADNHFDFVKQRLVTAAFTTADWKRVMAELVRVTKPGGYIELLEIDYNTHNLGPNGRKWERELLEAARLKRQMEPRIARHLADLLKTVGLIEVSSKLVSIPLGSWGLDLGELWKQNMENFADSTSPLLSKLVGVSVNEYRNQWHSLIHEVRDKKAFSNMHAAWGRKPLDYDAGNQIAIDWSLCPPFSTKL</sequence>